<dbReference type="EMBL" id="CM001487">
    <property type="protein sequence ID" value="EIM57149.1"/>
    <property type="molecule type" value="Genomic_DNA"/>
</dbReference>
<gene>
    <name evidence="4" type="primary">hypA</name>
    <name evidence="5" type="ORF">EubceDRAFT1_1337</name>
</gene>
<dbReference type="PIRSF" id="PIRSF004761">
    <property type="entry name" value="Hydrgn_mat_HypA"/>
    <property type="match status" value="1"/>
</dbReference>
<dbReference type="OrthoDB" id="9800361at2"/>
<keyword evidence="1 4" id="KW-0533">Nickel</keyword>
<organism evidence="5 6">
    <name type="scientific">Eubacterium cellulosolvens (strain ATCC 43171 / JCM 9499 / 6)</name>
    <name type="common">Cillobacterium cellulosolvens</name>
    <dbReference type="NCBI Taxonomy" id="633697"/>
    <lineage>
        <taxon>Bacteria</taxon>
        <taxon>Bacillati</taxon>
        <taxon>Bacillota</taxon>
        <taxon>Clostridia</taxon>
        <taxon>Eubacteriales</taxon>
        <taxon>Eubacteriaceae</taxon>
        <taxon>Eubacterium</taxon>
    </lineage>
</organism>
<dbReference type="STRING" id="633697.EubceDRAFT1_1337"/>
<dbReference type="HAMAP" id="MF_00213">
    <property type="entry name" value="HypA_HybF"/>
    <property type="match status" value="1"/>
</dbReference>
<keyword evidence="6" id="KW-1185">Reference proteome</keyword>
<dbReference type="Gene3D" id="3.30.2320.80">
    <property type="match status" value="1"/>
</dbReference>
<protein>
    <recommendedName>
        <fullName evidence="4">Hydrogenase maturation factor HypA</fullName>
    </recommendedName>
</protein>
<dbReference type="GO" id="GO:0008270">
    <property type="term" value="F:zinc ion binding"/>
    <property type="evidence" value="ECO:0007669"/>
    <property type="project" value="UniProtKB-UniRule"/>
</dbReference>
<accession>I5ATM6</accession>
<reference evidence="5 6" key="1">
    <citation type="submission" date="2010-08" db="EMBL/GenBank/DDBJ databases">
        <authorList>
            <consortium name="US DOE Joint Genome Institute (JGI-PGF)"/>
            <person name="Lucas S."/>
            <person name="Copeland A."/>
            <person name="Lapidus A."/>
            <person name="Cheng J.-F."/>
            <person name="Bruce D."/>
            <person name="Goodwin L."/>
            <person name="Pitluck S."/>
            <person name="Land M.L."/>
            <person name="Hauser L."/>
            <person name="Chang Y.-J."/>
            <person name="Anderson I.J."/>
            <person name="Johnson E."/>
            <person name="Mulhopadhyay B."/>
            <person name="Kyrpides N."/>
            <person name="Woyke T.J."/>
        </authorList>
    </citation>
    <scope>NUCLEOTIDE SEQUENCE [LARGE SCALE GENOMIC DNA]</scope>
    <source>
        <strain evidence="5 6">6</strain>
    </source>
</reference>
<evidence type="ECO:0000256" key="1">
    <source>
        <dbReference type="ARBA" id="ARBA00022596"/>
    </source>
</evidence>
<keyword evidence="2 4" id="KW-0479">Metal-binding</keyword>
<proteinExistence type="inferred from homology"/>
<dbReference type="PANTHER" id="PTHR34535:SF3">
    <property type="entry name" value="HYDROGENASE MATURATION FACTOR HYPA"/>
    <property type="match status" value="1"/>
</dbReference>
<evidence type="ECO:0000313" key="5">
    <source>
        <dbReference type="EMBL" id="EIM57149.1"/>
    </source>
</evidence>
<dbReference type="InterPro" id="IPR000688">
    <property type="entry name" value="HypA/HybF"/>
</dbReference>
<dbReference type="NCBIfam" id="TIGR00100">
    <property type="entry name" value="hypA"/>
    <property type="match status" value="1"/>
</dbReference>
<evidence type="ECO:0000313" key="6">
    <source>
        <dbReference type="Proteomes" id="UP000005753"/>
    </source>
</evidence>
<dbReference type="AlphaFoldDB" id="I5ATM6"/>
<feature type="binding site" evidence="4">
    <location>
        <position position="73"/>
    </location>
    <ligand>
        <name>Zn(2+)</name>
        <dbReference type="ChEBI" id="CHEBI:29105"/>
    </ligand>
</feature>
<feature type="binding site" evidence="4">
    <location>
        <position position="90"/>
    </location>
    <ligand>
        <name>Zn(2+)</name>
        <dbReference type="ChEBI" id="CHEBI:29105"/>
    </ligand>
</feature>
<dbReference type="eggNOG" id="COG0375">
    <property type="taxonomic scope" value="Bacteria"/>
</dbReference>
<keyword evidence="3 4" id="KW-0862">Zinc</keyword>
<sequence>MHEMSYVLRLVNLAEEAAREQQAKRVTRILVSVGETSGVLPEYLHKYYTKAVQGTLLEGSVLETVDDPVVAVCSDCGLSYHPEKEHCYACPACGSNRADLSGGRGVKLVNIEIDGE</sequence>
<reference evidence="5 6" key="2">
    <citation type="submission" date="2012-02" db="EMBL/GenBank/DDBJ databases">
        <title>Improved High-Quality Draft sequence of Eubacterium cellulosolvens 6.</title>
        <authorList>
            <consortium name="US DOE Joint Genome Institute"/>
            <person name="Lucas S."/>
            <person name="Han J."/>
            <person name="Lapidus A."/>
            <person name="Cheng J.-F."/>
            <person name="Goodwin L."/>
            <person name="Pitluck S."/>
            <person name="Peters L."/>
            <person name="Mikhailova N."/>
            <person name="Gu W."/>
            <person name="Detter J.C."/>
            <person name="Han C."/>
            <person name="Tapia R."/>
            <person name="Land M."/>
            <person name="Hauser L."/>
            <person name="Kyrpides N."/>
            <person name="Ivanova N."/>
            <person name="Pagani I."/>
            <person name="Johnson E."/>
            <person name="Mukhopadhyay B."/>
            <person name="Anderson I."/>
            <person name="Woyke T."/>
        </authorList>
    </citation>
    <scope>NUCLEOTIDE SEQUENCE [LARGE SCALE GENOMIC DNA]</scope>
    <source>
        <strain evidence="5 6">6</strain>
    </source>
</reference>
<dbReference type="Proteomes" id="UP000005753">
    <property type="component" value="Chromosome"/>
</dbReference>
<comment type="function">
    <text evidence="4">Involved in the maturation of [NiFe] hydrogenases. Required for nickel insertion into the metal center of the hydrogenase.</text>
</comment>
<feature type="binding site" evidence="4">
    <location>
        <position position="2"/>
    </location>
    <ligand>
        <name>Ni(2+)</name>
        <dbReference type="ChEBI" id="CHEBI:49786"/>
    </ligand>
</feature>
<feature type="binding site" evidence="4">
    <location>
        <position position="76"/>
    </location>
    <ligand>
        <name>Zn(2+)</name>
        <dbReference type="ChEBI" id="CHEBI:29105"/>
    </ligand>
</feature>
<dbReference type="Pfam" id="PF01155">
    <property type="entry name" value="HypA"/>
    <property type="match status" value="1"/>
</dbReference>
<evidence type="ECO:0000256" key="3">
    <source>
        <dbReference type="ARBA" id="ARBA00022833"/>
    </source>
</evidence>
<feature type="binding site" evidence="4">
    <location>
        <position position="93"/>
    </location>
    <ligand>
        <name>Zn(2+)</name>
        <dbReference type="ChEBI" id="CHEBI:29105"/>
    </ligand>
</feature>
<dbReference type="HOGENOM" id="CLU_126929_6_0_9"/>
<dbReference type="GO" id="GO:0016151">
    <property type="term" value="F:nickel cation binding"/>
    <property type="evidence" value="ECO:0007669"/>
    <property type="project" value="UniProtKB-UniRule"/>
</dbReference>
<dbReference type="PANTHER" id="PTHR34535">
    <property type="entry name" value="HYDROGENASE MATURATION FACTOR HYPA"/>
    <property type="match status" value="1"/>
</dbReference>
<evidence type="ECO:0000256" key="4">
    <source>
        <dbReference type="HAMAP-Rule" id="MF_00213"/>
    </source>
</evidence>
<comment type="similarity">
    <text evidence="4">Belongs to the HypA/HybF family.</text>
</comment>
<evidence type="ECO:0000256" key="2">
    <source>
        <dbReference type="ARBA" id="ARBA00022723"/>
    </source>
</evidence>
<name>I5ATM6_EUBC6</name>
<dbReference type="GO" id="GO:0051604">
    <property type="term" value="P:protein maturation"/>
    <property type="evidence" value="ECO:0007669"/>
    <property type="project" value="InterPro"/>
</dbReference>